<comment type="caution">
    <text evidence="2">The sequence shown here is derived from an EMBL/GenBank/DDBJ whole genome shotgun (WGS) entry which is preliminary data.</text>
</comment>
<evidence type="ECO:0000313" key="3">
    <source>
        <dbReference type="Proteomes" id="UP000282184"/>
    </source>
</evidence>
<dbReference type="OrthoDB" id="876971at2"/>
<dbReference type="InterPro" id="IPR013520">
    <property type="entry name" value="Ribonucl_H"/>
</dbReference>
<gene>
    <name evidence="2" type="ORF">EJV47_02660</name>
</gene>
<dbReference type="RefSeq" id="WP_126691581.1">
    <property type="nucleotide sequence ID" value="NZ_RXOF01000001.1"/>
</dbReference>
<dbReference type="Gene3D" id="3.30.420.10">
    <property type="entry name" value="Ribonuclease H-like superfamily/Ribonuclease H"/>
    <property type="match status" value="1"/>
</dbReference>
<dbReference type="Proteomes" id="UP000282184">
    <property type="component" value="Unassembled WGS sequence"/>
</dbReference>
<evidence type="ECO:0000313" key="2">
    <source>
        <dbReference type="EMBL" id="RTQ53655.1"/>
    </source>
</evidence>
<proteinExistence type="predicted"/>
<evidence type="ECO:0000259" key="1">
    <source>
        <dbReference type="Pfam" id="PF00929"/>
    </source>
</evidence>
<dbReference type="InterPro" id="IPR036397">
    <property type="entry name" value="RNaseH_sf"/>
</dbReference>
<dbReference type="AlphaFoldDB" id="A0A3S0QLE1"/>
<dbReference type="GO" id="GO:0003676">
    <property type="term" value="F:nucleic acid binding"/>
    <property type="evidence" value="ECO:0007669"/>
    <property type="project" value="InterPro"/>
</dbReference>
<dbReference type="InterPro" id="IPR012337">
    <property type="entry name" value="RNaseH-like_sf"/>
</dbReference>
<dbReference type="GO" id="GO:0006259">
    <property type="term" value="P:DNA metabolic process"/>
    <property type="evidence" value="ECO:0007669"/>
    <property type="project" value="UniProtKB-ARBA"/>
</dbReference>
<feature type="domain" description="Exonuclease" evidence="1">
    <location>
        <begin position="4"/>
        <end position="48"/>
    </location>
</feature>
<name>A0A3S0QLE1_9BACT</name>
<sequence>MRYVSLDLEMTGNQPERHQIIELAAVVEDTKRLRPLAELPTFRRAVRHAEYVGTAGALALNAGLLQELAEAEPDQPDVCTAAELLPQLRAWLLQQGFRPDKKDRVAVTLAGKNIGSFDLLFLRQLPGWGTLVRAEPALLDPAAFYLNWHKDSRLPTMSICKARARFEDTTVAHQAVADALDVVRLLRPFYALPVYQQVTPPDAAAARGQAGEQ</sequence>
<dbReference type="EMBL" id="RXOF01000001">
    <property type="protein sequence ID" value="RTQ53655.1"/>
    <property type="molecule type" value="Genomic_DNA"/>
</dbReference>
<dbReference type="SUPFAM" id="SSF53098">
    <property type="entry name" value="Ribonuclease H-like"/>
    <property type="match status" value="1"/>
</dbReference>
<dbReference type="Pfam" id="PF00929">
    <property type="entry name" value="RNase_T"/>
    <property type="match status" value="1"/>
</dbReference>
<dbReference type="GO" id="GO:0004527">
    <property type="term" value="F:exonuclease activity"/>
    <property type="evidence" value="ECO:0007669"/>
    <property type="project" value="UniProtKB-ARBA"/>
</dbReference>
<keyword evidence="3" id="KW-1185">Reference proteome</keyword>
<accession>A0A3S0QLE1</accession>
<reference evidence="2 3" key="1">
    <citation type="submission" date="2018-12" db="EMBL/GenBank/DDBJ databases">
        <title>Hymenobacter gummosus sp. nov., isolated from a spring.</title>
        <authorList>
            <person name="Nie L."/>
        </authorList>
    </citation>
    <scope>NUCLEOTIDE SEQUENCE [LARGE SCALE GENOMIC DNA]</scope>
    <source>
        <strain evidence="2 3">KCTC 52166</strain>
    </source>
</reference>
<organism evidence="2 3">
    <name type="scientific">Hymenobacter gummosus</name>
    <dbReference type="NCBI Taxonomy" id="1776032"/>
    <lineage>
        <taxon>Bacteria</taxon>
        <taxon>Pseudomonadati</taxon>
        <taxon>Bacteroidota</taxon>
        <taxon>Cytophagia</taxon>
        <taxon>Cytophagales</taxon>
        <taxon>Hymenobacteraceae</taxon>
        <taxon>Hymenobacter</taxon>
    </lineage>
</organism>
<protein>
    <recommendedName>
        <fullName evidence="1">Exonuclease domain-containing protein</fullName>
    </recommendedName>
</protein>